<dbReference type="AlphaFoldDB" id="A0A6C0LMS5"/>
<accession>A0A6C0LMS5</accession>
<sequence>MKPYVKYSLLSLMLFLFIILTTNSSCVESFSIPLATNKHDAFCNTNVGNSNTLNKNCSRLTSDHCKSTSCCVFTSDDKCVAGGEDGATFNTANGKTKKLDYYYFENKCYGEKCPK</sequence>
<protein>
    <submittedName>
        <fullName evidence="1">Uncharacterized protein</fullName>
    </submittedName>
</protein>
<reference evidence="1" key="1">
    <citation type="journal article" date="2020" name="Nature">
        <title>Giant virus diversity and host interactions through global metagenomics.</title>
        <authorList>
            <person name="Schulz F."/>
            <person name="Roux S."/>
            <person name="Paez-Espino D."/>
            <person name="Jungbluth S."/>
            <person name="Walsh D.A."/>
            <person name="Denef V.J."/>
            <person name="McMahon K.D."/>
            <person name="Konstantinidis K.T."/>
            <person name="Eloe-Fadrosh E.A."/>
            <person name="Kyrpides N.C."/>
            <person name="Woyke T."/>
        </authorList>
    </citation>
    <scope>NUCLEOTIDE SEQUENCE</scope>
    <source>
        <strain evidence="1">GVMAG-M-3300027892-73</strain>
    </source>
</reference>
<name>A0A6C0LMS5_9ZZZZ</name>
<dbReference type="EMBL" id="MN740522">
    <property type="protein sequence ID" value="QHU31021.1"/>
    <property type="molecule type" value="Genomic_DNA"/>
</dbReference>
<evidence type="ECO:0000313" key="1">
    <source>
        <dbReference type="EMBL" id="QHU31021.1"/>
    </source>
</evidence>
<proteinExistence type="predicted"/>
<organism evidence="1">
    <name type="scientific">viral metagenome</name>
    <dbReference type="NCBI Taxonomy" id="1070528"/>
    <lineage>
        <taxon>unclassified sequences</taxon>
        <taxon>metagenomes</taxon>
        <taxon>organismal metagenomes</taxon>
    </lineage>
</organism>